<comment type="caution">
    <text evidence="8">The sequence shown here is derived from an EMBL/GenBank/DDBJ whole genome shotgun (WGS) entry which is preliminary data.</text>
</comment>
<evidence type="ECO:0000256" key="6">
    <source>
        <dbReference type="RuleBase" id="RU363032"/>
    </source>
</evidence>
<dbReference type="PANTHER" id="PTHR30614">
    <property type="entry name" value="MEMBRANE COMPONENT OF AMINO ACID ABC TRANSPORTER"/>
    <property type="match status" value="1"/>
</dbReference>
<dbReference type="AlphaFoldDB" id="A0A421NX64"/>
<dbReference type="EMBL" id="MPBG01000006">
    <property type="protein sequence ID" value="RMI88627.1"/>
    <property type="molecule type" value="Genomic_DNA"/>
</dbReference>
<keyword evidence="9" id="KW-1185">Reference proteome</keyword>
<dbReference type="Pfam" id="PF00528">
    <property type="entry name" value="BPD_transp_1"/>
    <property type="match status" value="1"/>
</dbReference>
<dbReference type="Gene3D" id="3.40.190.10">
    <property type="entry name" value="Periplasmic binding protein-like II"/>
    <property type="match status" value="2"/>
</dbReference>
<evidence type="ECO:0000256" key="3">
    <source>
        <dbReference type="ARBA" id="ARBA00022970"/>
    </source>
</evidence>
<dbReference type="Proteomes" id="UP000283896">
    <property type="component" value="Unassembled WGS sequence"/>
</dbReference>
<feature type="transmembrane region" description="Helical" evidence="6">
    <location>
        <begin position="386"/>
        <end position="409"/>
    </location>
</feature>
<dbReference type="GO" id="GO:0055085">
    <property type="term" value="P:transmembrane transport"/>
    <property type="evidence" value="ECO:0007669"/>
    <property type="project" value="InterPro"/>
</dbReference>
<organism evidence="8 9">
    <name type="scientific">Candidatus Phytoplasma solani</name>
    <dbReference type="NCBI Taxonomy" id="69896"/>
    <lineage>
        <taxon>Bacteria</taxon>
        <taxon>Bacillati</taxon>
        <taxon>Mycoplasmatota</taxon>
        <taxon>Mollicutes</taxon>
        <taxon>Acholeplasmatales</taxon>
        <taxon>Acholeplasmataceae</taxon>
        <taxon>Candidatus Phytoplasma</taxon>
        <taxon>16SrXII (Stolbur group)</taxon>
    </lineage>
</organism>
<dbReference type="STRING" id="69896.S284_01160"/>
<reference evidence="9" key="1">
    <citation type="submission" date="2016-11" db="EMBL/GenBank/DDBJ databases">
        <title>Genome sequence of Candidatus Phytoplasma solani strain SA-1.</title>
        <authorList>
            <person name="Haryono M."/>
            <person name="Samarzija I."/>
            <person name="Seruga Music M."/>
            <person name="Hogenhout S."/>
            <person name="Kuo C.-H."/>
        </authorList>
    </citation>
    <scope>NUCLEOTIDE SEQUENCE [LARGE SCALE GENOMIC DNA]</scope>
    <source>
        <strain evidence="9">SA-1</strain>
    </source>
</reference>
<dbReference type="InterPro" id="IPR001638">
    <property type="entry name" value="Solute-binding_3/MltF_N"/>
</dbReference>
<evidence type="ECO:0000259" key="7">
    <source>
        <dbReference type="PROSITE" id="PS50928"/>
    </source>
</evidence>
<dbReference type="InterPro" id="IPR035906">
    <property type="entry name" value="MetI-like_sf"/>
</dbReference>
<keyword evidence="5 6" id="KW-0472">Membrane</keyword>
<keyword evidence="2 6" id="KW-0812">Transmembrane</keyword>
<dbReference type="Pfam" id="PF00497">
    <property type="entry name" value="SBP_bac_3"/>
    <property type="match status" value="1"/>
</dbReference>
<evidence type="ECO:0000256" key="1">
    <source>
        <dbReference type="ARBA" id="ARBA00004141"/>
    </source>
</evidence>
<comment type="similarity">
    <text evidence="6">Belongs to the binding-protein-dependent transport system permease family.</text>
</comment>
<evidence type="ECO:0000256" key="2">
    <source>
        <dbReference type="ARBA" id="ARBA00022692"/>
    </source>
</evidence>
<feature type="transmembrane region" description="Helical" evidence="6">
    <location>
        <begin position="493"/>
        <end position="511"/>
    </location>
</feature>
<dbReference type="SUPFAM" id="SSF53850">
    <property type="entry name" value="Periplasmic binding protein-like II"/>
    <property type="match status" value="1"/>
</dbReference>
<comment type="subcellular location">
    <subcellularLocation>
        <location evidence="6">Cell membrane</location>
        <topology evidence="6">Multi-pass membrane protein</topology>
    </subcellularLocation>
    <subcellularLocation>
        <location evidence="1">Membrane</location>
        <topology evidence="1">Multi-pass membrane protein</topology>
    </subcellularLocation>
</comment>
<dbReference type="PROSITE" id="PS50928">
    <property type="entry name" value="ABC_TM1"/>
    <property type="match status" value="1"/>
</dbReference>
<keyword evidence="4 6" id="KW-1133">Transmembrane helix</keyword>
<dbReference type="OrthoDB" id="385634at2"/>
<evidence type="ECO:0000313" key="8">
    <source>
        <dbReference type="EMBL" id="RMI88627.1"/>
    </source>
</evidence>
<dbReference type="GO" id="GO:0006865">
    <property type="term" value="P:amino acid transport"/>
    <property type="evidence" value="ECO:0007669"/>
    <property type="project" value="UniProtKB-KW"/>
</dbReference>
<keyword evidence="3" id="KW-0029">Amino-acid transport</keyword>
<keyword evidence="6" id="KW-0813">Transport</keyword>
<dbReference type="SUPFAM" id="SSF161098">
    <property type="entry name" value="MetI-like"/>
    <property type="match status" value="1"/>
</dbReference>
<dbReference type="GO" id="GO:0005886">
    <property type="term" value="C:plasma membrane"/>
    <property type="evidence" value="ECO:0007669"/>
    <property type="project" value="UniProtKB-SubCell"/>
</dbReference>
<dbReference type="RefSeq" id="WP_122225528.1">
    <property type="nucleotide sequence ID" value="NZ_MPBG01000006.1"/>
</dbReference>
<gene>
    <name evidence="8" type="ORF">PSSA1_v1c4500</name>
</gene>
<feature type="transmembrane region" description="Helical" evidence="6">
    <location>
        <begin position="309"/>
        <end position="332"/>
    </location>
</feature>
<dbReference type="Gene3D" id="1.10.3720.10">
    <property type="entry name" value="MetI-like"/>
    <property type="match status" value="1"/>
</dbReference>
<accession>A0A421NX64</accession>
<dbReference type="InterPro" id="IPR043429">
    <property type="entry name" value="ArtM/GltK/GlnP/TcyL/YhdX-like"/>
</dbReference>
<evidence type="ECO:0000313" key="9">
    <source>
        <dbReference type="Proteomes" id="UP000283896"/>
    </source>
</evidence>
<evidence type="ECO:0000256" key="4">
    <source>
        <dbReference type="ARBA" id="ARBA00022989"/>
    </source>
</evidence>
<dbReference type="SMART" id="SM00062">
    <property type="entry name" value="PBPb"/>
    <property type="match status" value="1"/>
</dbReference>
<protein>
    <submittedName>
        <fullName evidence="8">ABC-type amino acid transport system, permease component</fullName>
    </submittedName>
</protein>
<dbReference type="InterPro" id="IPR000515">
    <property type="entry name" value="MetI-like"/>
</dbReference>
<dbReference type="CDD" id="cd06261">
    <property type="entry name" value="TM_PBP2"/>
    <property type="match status" value="1"/>
</dbReference>
<name>A0A421NX64_9MOLU</name>
<sequence>MKRSHLIIILLYLLTLFFVLWADLDFTIPFNEKKDSKEDLIVGMELEYLPLGYLTSQNNQEDTYPIQGQSGYAVGYDITIAQLLAKNLDRHLVIKKISFDGLIPALQNNEIQLVIAGLSKTEAREKEVAFSEPYCFFEVKMILTKSKEIKELQDLKNLKIGFQNGSSYANSIAKISDFSRPFSSYNDLEISFLANDIDGFIAESFLADFFLNQFDNKGKTIPSINTEITQQLLEQNNSELLQSRFALNQKNQTLLQKVNEALKNIKINKDFSNKLLEEAIQKASQNHNDNHKNLWDVFKQYRSLYLQGLMMTFKMACLGTMGAFFLALLLVYAKGLPKRKLKKDIWRQYFHKYLKLIIDAYIFTIKSIPMMVQAMLFYYGLKSTGYFGWLTPFQGGLIVISFNSAAYLAETMLKNLQFFDPGQIEAGLALGMTDKQIFKKVVLPQVIHTSLLRIYNEFINNTKDSCVFGVIGVFELVNATSQIRGAILNINVFFIPIIIYLFLTAIAFYGLKKLEKRQALKR</sequence>
<dbReference type="PANTHER" id="PTHR30614:SF0">
    <property type="entry name" value="L-CYSTINE TRANSPORT SYSTEM PERMEASE PROTEIN TCYL"/>
    <property type="match status" value="1"/>
</dbReference>
<feature type="transmembrane region" description="Helical" evidence="6">
    <location>
        <begin position="353"/>
        <end position="380"/>
    </location>
</feature>
<proteinExistence type="inferred from homology"/>
<feature type="domain" description="ABC transmembrane type-1" evidence="7">
    <location>
        <begin position="309"/>
        <end position="505"/>
    </location>
</feature>
<evidence type="ECO:0000256" key="5">
    <source>
        <dbReference type="ARBA" id="ARBA00023136"/>
    </source>
</evidence>